<dbReference type="InterPro" id="IPR000182">
    <property type="entry name" value="GNAT_dom"/>
</dbReference>
<organism evidence="2 3">
    <name type="scientific">Litoreibacter ponti</name>
    <dbReference type="NCBI Taxonomy" id="1510457"/>
    <lineage>
        <taxon>Bacteria</taxon>
        <taxon>Pseudomonadati</taxon>
        <taxon>Pseudomonadota</taxon>
        <taxon>Alphaproteobacteria</taxon>
        <taxon>Rhodobacterales</taxon>
        <taxon>Roseobacteraceae</taxon>
        <taxon>Litoreibacter</taxon>
    </lineage>
</organism>
<evidence type="ECO:0000313" key="3">
    <source>
        <dbReference type="Proteomes" id="UP000243978"/>
    </source>
</evidence>
<dbReference type="PANTHER" id="PTHR43415:SF3">
    <property type="entry name" value="GNAT-FAMILY ACETYLTRANSFERASE"/>
    <property type="match status" value="1"/>
</dbReference>
<evidence type="ECO:0000259" key="1">
    <source>
        <dbReference type="PROSITE" id="PS51186"/>
    </source>
</evidence>
<protein>
    <submittedName>
        <fullName evidence="2">RimJ/RimL family protein N-acetyltransferase</fullName>
    </submittedName>
</protein>
<gene>
    <name evidence="2" type="ORF">C8N43_0673</name>
</gene>
<dbReference type="InterPro" id="IPR016181">
    <property type="entry name" value="Acyl_CoA_acyltransferase"/>
</dbReference>
<feature type="domain" description="N-acetyltransferase" evidence="1">
    <location>
        <begin position="14"/>
        <end position="177"/>
    </location>
</feature>
<evidence type="ECO:0000313" key="2">
    <source>
        <dbReference type="EMBL" id="PTX56024.1"/>
    </source>
</evidence>
<name>A0A2T6BIZ0_9RHOB</name>
<dbReference type="OrthoDB" id="336415at2"/>
<dbReference type="SUPFAM" id="SSF55729">
    <property type="entry name" value="Acyl-CoA N-acyltransferases (Nat)"/>
    <property type="match status" value="1"/>
</dbReference>
<keyword evidence="3" id="KW-1185">Reference proteome</keyword>
<dbReference type="PANTHER" id="PTHR43415">
    <property type="entry name" value="SPERMIDINE N(1)-ACETYLTRANSFERASE"/>
    <property type="match status" value="1"/>
</dbReference>
<accession>A0A2T6BIZ0</accession>
<dbReference type="PROSITE" id="PS51186">
    <property type="entry name" value="GNAT"/>
    <property type="match status" value="1"/>
</dbReference>
<dbReference type="AlphaFoldDB" id="A0A2T6BIZ0"/>
<proteinExistence type="predicted"/>
<dbReference type="RefSeq" id="WP_107844258.1">
    <property type="nucleotide sequence ID" value="NZ_QBKS01000001.1"/>
</dbReference>
<dbReference type="CDD" id="cd04301">
    <property type="entry name" value="NAT_SF"/>
    <property type="match status" value="1"/>
</dbReference>
<keyword evidence="2" id="KW-0808">Transferase</keyword>
<dbReference type="Pfam" id="PF13302">
    <property type="entry name" value="Acetyltransf_3"/>
    <property type="match status" value="1"/>
</dbReference>
<reference evidence="2 3" key="1">
    <citation type="submission" date="2018-04" db="EMBL/GenBank/DDBJ databases">
        <title>Genomic Encyclopedia of Archaeal and Bacterial Type Strains, Phase II (KMG-II): from individual species to whole genera.</title>
        <authorList>
            <person name="Goeker M."/>
        </authorList>
    </citation>
    <scope>NUCLEOTIDE SEQUENCE [LARGE SCALE GENOMIC DNA]</scope>
    <source>
        <strain evidence="2 3">DSM 100977</strain>
    </source>
</reference>
<dbReference type="Gene3D" id="3.40.630.30">
    <property type="match status" value="1"/>
</dbReference>
<dbReference type="EMBL" id="QBKS01000001">
    <property type="protein sequence ID" value="PTX56024.1"/>
    <property type="molecule type" value="Genomic_DNA"/>
</dbReference>
<comment type="caution">
    <text evidence="2">The sequence shown here is derived from an EMBL/GenBank/DDBJ whole genome shotgun (WGS) entry which is preliminary data.</text>
</comment>
<dbReference type="Proteomes" id="UP000243978">
    <property type="component" value="Unassembled WGS sequence"/>
</dbReference>
<sequence length="185" mass="20255">MQVQSKPVLKGARVTLRAPQPDDVAGRLALGNSPELHRLFGGDPSQTRALTEDAAQAWVDRLIGMDHGWVIEMDGRLIGSISLHSLNLADMRAQMAIGILDESCLGQGLGSEAMRVLAAHAFGTMKLHRLSLRVLGFNARAIAAYRKVGFREEGRERESALIAGVWHDDILMGLLSHELLDETRQ</sequence>
<dbReference type="GO" id="GO:0016747">
    <property type="term" value="F:acyltransferase activity, transferring groups other than amino-acyl groups"/>
    <property type="evidence" value="ECO:0007669"/>
    <property type="project" value="InterPro"/>
</dbReference>